<gene>
    <name evidence="2" type="ORF">C2S_8247</name>
</gene>
<dbReference type="Proteomes" id="UP000760494">
    <property type="component" value="Unassembled WGS sequence"/>
</dbReference>
<dbReference type="InterPro" id="IPR010730">
    <property type="entry name" value="HET"/>
</dbReference>
<dbReference type="PANTHER" id="PTHR33112">
    <property type="entry name" value="DOMAIN PROTEIN, PUTATIVE-RELATED"/>
    <property type="match status" value="1"/>
</dbReference>
<dbReference type="AlphaFoldDB" id="A0A9Q9RNZ1"/>
<evidence type="ECO:0000259" key="1">
    <source>
        <dbReference type="Pfam" id="PF06985"/>
    </source>
</evidence>
<organism evidence="2 3">
    <name type="scientific">Fusarium fujikuroi</name>
    <name type="common">Bakanae and foot rot disease fungus</name>
    <name type="synonym">Gibberella fujikuroi</name>
    <dbReference type="NCBI Taxonomy" id="5127"/>
    <lineage>
        <taxon>Eukaryota</taxon>
        <taxon>Fungi</taxon>
        <taxon>Dikarya</taxon>
        <taxon>Ascomycota</taxon>
        <taxon>Pezizomycotina</taxon>
        <taxon>Sordariomycetes</taxon>
        <taxon>Hypocreomycetidae</taxon>
        <taxon>Hypocreales</taxon>
        <taxon>Nectriaceae</taxon>
        <taxon>Fusarium</taxon>
        <taxon>Fusarium fujikuroi species complex</taxon>
    </lineage>
</organism>
<reference evidence="2" key="1">
    <citation type="submission" date="2019-05" db="EMBL/GenBank/DDBJ databases">
        <authorList>
            <person name="Piombo E."/>
        </authorList>
    </citation>
    <scope>NUCLEOTIDE SEQUENCE</scope>
    <source>
        <strain evidence="2">C2S</strain>
    </source>
</reference>
<dbReference type="SUPFAM" id="SSF53335">
    <property type="entry name" value="S-adenosyl-L-methionine-dependent methyltransferases"/>
    <property type="match status" value="1"/>
</dbReference>
<dbReference type="CDD" id="cd02440">
    <property type="entry name" value="AdoMet_MTases"/>
    <property type="match status" value="1"/>
</dbReference>
<dbReference type="Pfam" id="PF13489">
    <property type="entry name" value="Methyltransf_23"/>
    <property type="match status" value="1"/>
</dbReference>
<dbReference type="PANTHER" id="PTHR33112:SF12">
    <property type="entry name" value="HETEROKARYON INCOMPATIBILITY DOMAIN-CONTAINING PROTEIN"/>
    <property type="match status" value="1"/>
</dbReference>
<sequence>MSFSSLCNICRDVDFHGIFTGRDYANYPDGFNPYRADLDSQKQVPRTWGHIRMHVRCCTFCMLTFHQIRTFRMMTRTSNRLNVPDPFPDARENEMVITAVEIGTGMFDGEFTQCIGFHNGTYRHPSHGSLMIRGLQLSSPKRSPTAAWERARQVKEQAESRSGLQANKKLNIKFGSCFGGRLVGADIDFELCKTWLDLCNEQHEECREYKPVGKITRPNRLIDVQSNCIVSGSSSHDDYAALSYVWGGGIPGTQLTTSNEQELQQTGSLSAPGIILGHTITDAMNFCRQIGLRFLWVDQLCIPQKPGSVDPEIHHMASIYSGATCTLVALSSNSFCDPLPGVRPGTRQPETQHKATIRGLSIMTCYPSLFTEIESSVWFSRGWTFQEAAFSRRIFFFTTSQIFFLCRETMYCEESVWEVPGGSSTAASANTETIEAGRIKDLMLLRSNGSYPEGGYYRIVEEYTKRTLGHPEDILNAWAAAVQWMEEDKKWGSICSFGLPLDQFGFGLGWQPLHGHDPHPDHQRTDFPSWSWSSFQGPVEWCLAVPSSTRMSGGGRESGWVRSGIIQETDIDKALCERYDKYLSPVRTSQSPFAQQNPILEFKTSAAHITVSKTPDGRMELPNFDMIGKDGYSIGSLQCDPGWRAEQPEQLEFIIFATAKLTDPEPPQYSGYTAGCGTSRYNAKMSGRLFSDQYSFDAAVSQWQDLCSKERFVVDLMCISREDDGLARRVQVCHGISLDQWMSLDPKEVHITSCLRLLKNHMRHWYRDAAPLTALNDADLCGQAADTFDDTDSTFSGTDSESLESLRSSVLRFQEENGRTYHAMSSGKYNFPNDASESDRLDLQHNLWLLTLHGELGLSPKIKKPAKRVMDVGTGTGIWAIEYADLHPEAQVIGVDLSPIQPSLVPPNCAFEIDDLEKEWMWSEPFDFIFCRVMTGSFADMEKFVQNAYDNLEPGGYLEMQDLTYPIACDDGTLPSNCEVLRSGLLSIEASAKAGRAINLAPKYKNFLKKAGFVDVVEKQFKWPINEWPKDKHYKELGKWSYANINNGLEGLLLGLFTRFLGWSADEVRVFCSAMRKQLRDRSIHAYIPVYVVYGRKPLEQPEVKV</sequence>
<dbReference type="InterPro" id="IPR029063">
    <property type="entry name" value="SAM-dependent_MTases_sf"/>
</dbReference>
<comment type="caution">
    <text evidence="2">The sequence shown here is derived from an EMBL/GenBank/DDBJ whole genome shotgun (WGS) entry which is preliminary data.</text>
</comment>
<evidence type="ECO:0000313" key="2">
    <source>
        <dbReference type="EMBL" id="VTT70975.1"/>
    </source>
</evidence>
<dbReference type="Gene3D" id="3.40.50.150">
    <property type="entry name" value="Vaccinia Virus protein VP39"/>
    <property type="match status" value="1"/>
</dbReference>
<proteinExistence type="predicted"/>
<feature type="domain" description="Heterokaryon incompatibility" evidence="1">
    <location>
        <begin position="239"/>
        <end position="387"/>
    </location>
</feature>
<evidence type="ECO:0000313" key="3">
    <source>
        <dbReference type="Proteomes" id="UP000760494"/>
    </source>
</evidence>
<protein>
    <recommendedName>
        <fullName evidence="1">Heterokaryon incompatibility domain-containing protein</fullName>
    </recommendedName>
</protein>
<dbReference type="EMBL" id="CABFJX010000312">
    <property type="protein sequence ID" value="VTT70975.1"/>
    <property type="molecule type" value="Genomic_DNA"/>
</dbReference>
<accession>A0A9Q9RNZ1</accession>
<dbReference type="Pfam" id="PF06985">
    <property type="entry name" value="HET"/>
    <property type="match status" value="1"/>
</dbReference>
<name>A0A9Q9RNZ1_FUSFU</name>